<feature type="transmembrane region" description="Helical" evidence="10">
    <location>
        <begin position="173"/>
        <end position="196"/>
    </location>
</feature>
<reference evidence="13 14" key="3">
    <citation type="journal article" date="2019" name="Int. J. Syst. Evol. Microbiol.">
        <title>Anaerobacillus isosaccharinicus sp. nov., an alkaliphilic bacterium which degrades isosaccharinic acid.</title>
        <authorList>
            <person name="Bassil N.M."/>
            <person name="Lloyd J.R."/>
        </authorList>
    </citation>
    <scope>NUCLEOTIDE SEQUENCE [LARGE SCALE GENOMIC DNA]</scope>
    <source>
        <strain evidence="13 14">NB2006</strain>
    </source>
</reference>
<evidence type="ECO:0000259" key="11">
    <source>
        <dbReference type="PROSITE" id="PS50253"/>
    </source>
</evidence>
<evidence type="ECO:0000256" key="6">
    <source>
        <dbReference type="ARBA" id="ARBA00022989"/>
    </source>
</evidence>
<keyword evidence="14" id="KW-1185">Reference proteome</keyword>
<comment type="similarity">
    <text evidence="3 9">Belongs to the cytochrome c oxidase subunit 3 family.</text>
</comment>
<dbReference type="OrthoDB" id="9810850at2"/>
<keyword evidence="4 10" id="KW-1003">Cell membrane</keyword>
<keyword evidence="7 10" id="KW-0560">Oxidoreductase</keyword>
<keyword evidence="8 10" id="KW-0472">Membrane</keyword>
<dbReference type="GO" id="GO:0005886">
    <property type="term" value="C:plasma membrane"/>
    <property type="evidence" value="ECO:0007669"/>
    <property type="project" value="UniProtKB-SubCell"/>
</dbReference>
<comment type="function">
    <text evidence="10">Catalyzes quinol oxidation with the concomitant reduction of oxygen to water.</text>
</comment>
<comment type="catalytic activity">
    <reaction evidence="1 10">
        <text>2 a quinol + O2 = 2 a quinone + 2 H2O</text>
        <dbReference type="Rhea" id="RHEA:55376"/>
        <dbReference type="ChEBI" id="CHEBI:15377"/>
        <dbReference type="ChEBI" id="CHEBI:15379"/>
        <dbReference type="ChEBI" id="CHEBI:24646"/>
        <dbReference type="ChEBI" id="CHEBI:132124"/>
    </reaction>
</comment>
<dbReference type="InterPro" id="IPR000298">
    <property type="entry name" value="Cyt_c_oxidase-like_su3"/>
</dbReference>
<evidence type="ECO:0000256" key="1">
    <source>
        <dbReference type="ARBA" id="ARBA00000725"/>
    </source>
</evidence>
<accession>A0A1S2KXD1</accession>
<sequence length="201" mass="22641">MAATVDKSLPLEYQTEQNQMNILGFWVFLGAEIVLFATLFATYFVLMDRTVGGPTAQDMFVLKDVLILTFILLTSSFTCGLAIFEMRRNNENGVLLWLAVTMVLGVAFIGMEVYEFVHYVGMGATMQTSAFLSSLYALLGTHGLHVTLGVGWMLAILIQVYQRGLTAITARKVFIISLYWHFLDVVWIFIFTFVYIQGMVN</sequence>
<dbReference type="InterPro" id="IPR035973">
    <property type="entry name" value="Cyt_c_oxidase_su3-like_sf"/>
</dbReference>
<dbReference type="GO" id="GO:0019646">
    <property type="term" value="P:aerobic electron transport chain"/>
    <property type="evidence" value="ECO:0007669"/>
    <property type="project" value="UniProtKB-UniRule"/>
</dbReference>
<dbReference type="RefSeq" id="WP_071319311.1">
    <property type="nucleotide sequence ID" value="NZ_CP063356.2"/>
</dbReference>
<dbReference type="SUPFAM" id="SSF81452">
    <property type="entry name" value="Cytochrome c oxidase subunit III-like"/>
    <property type="match status" value="1"/>
</dbReference>
<evidence type="ECO:0000256" key="8">
    <source>
        <dbReference type="ARBA" id="ARBA00023136"/>
    </source>
</evidence>
<feature type="transmembrane region" description="Helical" evidence="10">
    <location>
        <begin position="65"/>
        <end position="84"/>
    </location>
</feature>
<keyword evidence="5 9" id="KW-0812">Transmembrane</keyword>
<dbReference type="InterPro" id="IPR013833">
    <property type="entry name" value="Cyt_c_oxidase_su3_a-hlx"/>
</dbReference>
<evidence type="ECO:0000256" key="7">
    <source>
        <dbReference type="ARBA" id="ARBA00023002"/>
    </source>
</evidence>
<gene>
    <name evidence="13" type="primary">qoxC</name>
    <name evidence="13" type="ORF">AWH56_004140</name>
    <name evidence="12" type="ORF">AWH56_23285</name>
</gene>
<dbReference type="CDD" id="cd02863">
    <property type="entry name" value="Ubiquinol_oxidase_III"/>
    <property type="match status" value="1"/>
</dbReference>
<evidence type="ECO:0000256" key="5">
    <source>
        <dbReference type="ARBA" id="ARBA00022692"/>
    </source>
</evidence>
<reference evidence="12 14" key="1">
    <citation type="submission" date="2016-10" db="EMBL/GenBank/DDBJ databases">
        <title>Draft genome sequences of four alkaliphilic bacteria belonging to the Anaerobacillus genus.</title>
        <authorList>
            <person name="Bassil N.M."/>
            <person name="Lloyd J.R."/>
        </authorList>
    </citation>
    <scope>NUCLEOTIDE SEQUENCE [LARGE SCALE GENOMIC DNA]</scope>
    <source>
        <strain evidence="12 14">NB2006</strain>
    </source>
</reference>
<evidence type="ECO:0000256" key="2">
    <source>
        <dbReference type="ARBA" id="ARBA00004651"/>
    </source>
</evidence>
<name>A0A1S2KXD1_9BACI</name>
<dbReference type="PANTHER" id="PTHR11403:SF2">
    <property type="entry name" value="CYTOCHROME BO(3) UBIQUINOL OXIDASE SUBUNIT 3"/>
    <property type="match status" value="1"/>
</dbReference>
<evidence type="ECO:0000256" key="9">
    <source>
        <dbReference type="RuleBase" id="RU003376"/>
    </source>
</evidence>
<protein>
    <recommendedName>
        <fullName evidence="10">Quinol oxidase subunit 3</fullName>
        <ecNumber evidence="10">1.10.3.-</ecNumber>
    </recommendedName>
</protein>
<evidence type="ECO:0000313" key="13">
    <source>
        <dbReference type="EMBL" id="QOY36852.1"/>
    </source>
</evidence>
<dbReference type="FunFam" id="1.20.120.80:FF:000001">
    <property type="entry name" value="Cytochrome (Ubi)quinol oxidase subunit III"/>
    <property type="match status" value="1"/>
</dbReference>
<evidence type="ECO:0000256" key="3">
    <source>
        <dbReference type="ARBA" id="ARBA00010581"/>
    </source>
</evidence>
<evidence type="ECO:0000256" key="4">
    <source>
        <dbReference type="ARBA" id="ARBA00022475"/>
    </source>
</evidence>
<dbReference type="GO" id="GO:0016491">
    <property type="term" value="F:oxidoreductase activity"/>
    <property type="evidence" value="ECO:0007669"/>
    <property type="project" value="UniProtKB-KW"/>
</dbReference>
<feature type="transmembrane region" description="Helical" evidence="10">
    <location>
        <begin position="96"/>
        <end position="114"/>
    </location>
</feature>
<dbReference type="GO" id="GO:0004129">
    <property type="term" value="F:cytochrome-c oxidase activity"/>
    <property type="evidence" value="ECO:0007669"/>
    <property type="project" value="UniProtKB-UniRule"/>
</dbReference>
<evidence type="ECO:0000313" key="14">
    <source>
        <dbReference type="Proteomes" id="UP000180175"/>
    </source>
</evidence>
<dbReference type="GO" id="GO:0042773">
    <property type="term" value="P:ATP synthesis coupled electron transport"/>
    <property type="evidence" value="ECO:0007669"/>
    <property type="project" value="UniProtKB-UniRule"/>
</dbReference>
<keyword evidence="6 10" id="KW-1133">Transmembrane helix</keyword>
<feature type="domain" description="Heme-copper oxidase subunit III family profile" evidence="11">
    <location>
        <begin position="1"/>
        <end position="199"/>
    </location>
</feature>
<comment type="subcellular location">
    <subcellularLocation>
        <location evidence="2 9">Cell membrane</location>
        <topology evidence="2 9">Multi-pass membrane protein</topology>
    </subcellularLocation>
</comment>
<dbReference type="InterPro" id="IPR033946">
    <property type="entry name" value="Ubiquinol_oxase_su3_dom"/>
</dbReference>
<dbReference type="Gene3D" id="1.20.120.80">
    <property type="entry name" value="Cytochrome c oxidase, subunit III, four-helix bundle"/>
    <property type="match status" value="1"/>
</dbReference>
<dbReference type="InterPro" id="IPR014246">
    <property type="entry name" value="QoxC"/>
</dbReference>
<dbReference type="Proteomes" id="UP000180175">
    <property type="component" value="Chromosome"/>
</dbReference>
<dbReference type="Pfam" id="PF00510">
    <property type="entry name" value="COX3"/>
    <property type="match status" value="1"/>
</dbReference>
<dbReference type="KEGG" id="aia:AWH56_004140"/>
<feature type="transmembrane region" description="Helical" evidence="10">
    <location>
        <begin position="21"/>
        <end position="45"/>
    </location>
</feature>
<organism evidence="12 14">
    <name type="scientific">Anaerobacillus isosaccharinicus</name>
    <dbReference type="NCBI Taxonomy" id="1532552"/>
    <lineage>
        <taxon>Bacteria</taxon>
        <taxon>Bacillati</taxon>
        <taxon>Bacillota</taxon>
        <taxon>Bacilli</taxon>
        <taxon>Bacillales</taxon>
        <taxon>Bacillaceae</taxon>
        <taxon>Anaerobacillus</taxon>
    </lineage>
</organism>
<dbReference type="EC" id="1.10.3.-" evidence="10"/>
<reference evidence="13" key="4">
    <citation type="submission" date="2020-10" db="EMBL/GenBank/DDBJ databases">
        <authorList>
            <person name="Bassil N.M."/>
            <person name="Lloyd J.R."/>
        </authorList>
    </citation>
    <scope>NUCLEOTIDE SEQUENCE</scope>
    <source>
        <strain evidence="13">NB2006</strain>
    </source>
</reference>
<feature type="transmembrane region" description="Helical" evidence="10">
    <location>
        <begin position="134"/>
        <end position="161"/>
    </location>
</feature>
<evidence type="ECO:0000313" key="12">
    <source>
        <dbReference type="EMBL" id="OIJ04343.1"/>
    </source>
</evidence>
<reference evidence="13 14" key="2">
    <citation type="journal article" date="2017" name="Genome Announc.">
        <title>Draft Genome Sequences of Four Alkaliphilic Bacteria Belonging to the Anaerobacillus Genus.</title>
        <authorList>
            <person name="Bassil N.M."/>
            <person name="Lloyd J.R."/>
        </authorList>
    </citation>
    <scope>NUCLEOTIDE SEQUENCE [LARGE SCALE GENOMIC DNA]</scope>
    <source>
        <strain evidence="13 14">NB2006</strain>
    </source>
</reference>
<dbReference type="NCBIfam" id="TIGR02897">
    <property type="entry name" value="QoxC"/>
    <property type="match status" value="1"/>
</dbReference>
<dbReference type="InterPro" id="IPR024791">
    <property type="entry name" value="Cyt_c/ubiquinol_Oxase_su3"/>
</dbReference>
<proteinExistence type="inferred from homology"/>
<dbReference type="EMBL" id="LQXD01000201">
    <property type="protein sequence ID" value="OIJ04343.1"/>
    <property type="molecule type" value="Genomic_DNA"/>
</dbReference>
<dbReference type="PROSITE" id="PS50253">
    <property type="entry name" value="COX3"/>
    <property type="match status" value="1"/>
</dbReference>
<evidence type="ECO:0000256" key="10">
    <source>
        <dbReference type="RuleBase" id="RU367152"/>
    </source>
</evidence>
<dbReference type="AlphaFoldDB" id="A0A1S2KXD1"/>
<dbReference type="PANTHER" id="PTHR11403">
    <property type="entry name" value="CYTOCHROME C OXIDASE SUBUNIT III"/>
    <property type="match status" value="1"/>
</dbReference>
<dbReference type="EMBL" id="CP063356">
    <property type="protein sequence ID" value="QOY36852.1"/>
    <property type="molecule type" value="Genomic_DNA"/>
</dbReference>